<dbReference type="STRING" id="1450535.A0A317X2U0"/>
<dbReference type="GeneID" id="37117737"/>
<dbReference type="EMBL" id="MSFK01000009">
    <property type="protein sequence ID" value="PWY91308.1"/>
    <property type="molecule type" value="Genomic_DNA"/>
</dbReference>
<feature type="domain" description="CMP/dCMP-type deaminase" evidence="2">
    <location>
        <begin position="14"/>
        <end position="132"/>
    </location>
</feature>
<evidence type="ECO:0000313" key="4">
    <source>
        <dbReference type="Proteomes" id="UP000246702"/>
    </source>
</evidence>
<dbReference type="InterPro" id="IPR029058">
    <property type="entry name" value="AB_hydrolase_fold"/>
</dbReference>
<dbReference type="InterPro" id="IPR050309">
    <property type="entry name" value="Type-B_Carboxylest/Lipase"/>
</dbReference>
<evidence type="ECO:0000256" key="1">
    <source>
        <dbReference type="SAM" id="MobiDB-lite"/>
    </source>
</evidence>
<name>A0A317X2U0_9EURO</name>
<feature type="compositionally biased region" description="Polar residues" evidence="1">
    <location>
        <begin position="39"/>
        <end position="48"/>
    </location>
</feature>
<comment type="caution">
    <text evidence="3">The sequence shown here is derived from an EMBL/GenBank/DDBJ whole genome shotgun (WGS) entry which is preliminary data.</text>
</comment>
<dbReference type="GO" id="GO:0016787">
    <property type="term" value="F:hydrolase activity"/>
    <property type="evidence" value="ECO:0007669"/>
    <property type="project" value="UniProtKB-KW"/>
</dbReference>
<dbReference type="InterPro" id="IPR016193">
    <property type="entry name" value="Cytidine_deaminase-like"/>
</dbReference>
<dbReference type="Pfam" id="PF00135">
    <property type="entry name" value="COesterase"/>
    <property type="match status" value="1"/>
</dbReference>
<proteinExistence type="predicted"/>
<dbReference type="GO" id="GO:0006139">
    <property type="term" value="P:nucleobase-containing compound metabolic process"/>
    <property type="evidence" value="ECO:0007669"/>
    <property type="project" value="UniProtKB-ARBA"/>
</dbReference>
<sequence length="687" mass="75199">MNSTPTHHPNIPAGDHKAYMEYALQQARLSPPPSFVLGRSSSTGTTARFSPRDTPWNSPETDPETQIADKYRVPEDRIGDVLPPNTVLYTTMEPCNKRLSGSRTCVQRILALGSAIKVVYVGIREPEKFIGENTGRKRLEDAGVAVEFVEGMEDEIMKSRFARLALAIIPGFLVGVNAALYDTIIETQYGGLQGYPAFTSEPVVNLTHWKDITVWKNIPFAATTGGQNRWKAPQPASAWNGTRDAKSFGNICPSATSGRSEFTIDEDCLNLNIWSPASSTDAKLPVVMWSYPALSTAADALFDGGGMADQGIVFVNYNYRTGSFGWMAHPELSEEFYAVTGSNSSGNWGMLDQFGALKWIYENIAAFGGDPEHITAMGQSAGSAATQHIVNSPLTKGLIVGGIIESGVRDPHDPLCTSLAENYKTLDYALAQGERFMASLNCTSIDEMRELPMDDLIVSGGTFGSDSEWDFTATLDYYAIPDTYLNTLINGLGQDVPLITGNTKDESGASYGLNITVAEYLADMNGTFSEPWLSRFLELYPGNTSVTASGAYNSQWTDRSKVGTWLWSQLWATAKTSPVYTYIWDHAPPGQEQGAYHESEINYVLNNLYGTNLPWTAEDYAIARKMNGYWANFIKTGNPNGGTLTKWSAASSNSTVQHVGNGWGEIPVAPDAKVELFEEWFETLVAY</sequence>
<dbReference type="PROSITE" id="PS51747">
    <property type="entry name" value="CYT_DCMP_DEAMINASES_2"/>
    <property type="match status" value="1"/>
</dbReference>
<dbReference type="OrthoDB" id="408631at2759"/>
<dbReference type="SUPFAM" id="SSF53474">
    <property type="entry name" value="alpha/beta-Hydrolases"/>
    <property type="match status" value="1"/>
</dbReference>
<evidence type="ECO:0000313" key="3">
    <source>
        <dbReference type="EMBL" id="PWY91308.1"/>
    </source>
</evidence>
<protein>
    <submittedName>
        <fullName evidence="3">Alpha/beta-hydrolase</fullName>
    </submittedName>
</protein>
<dbReference type="Gene3D" id="3.40.50.1820">
    <property type="entry name" value="alpha/beta hydrolase"/>
    <property type="match status" value="1"/>
</dbReference>
<dbReference type="InterPro" id="IPR002018">
    <property type="entry name" value="CarbesteraseB"/>
</dbReference>
<dbReference type="PANTHER" id="PTHR11559">
    <property type="entry name" value="CARBOXYLESTERASE"/>
    <property type="match status" value="1"/>
</dbReference>
<dbReference type="AlphaFoldDB" id="A0A317X2U0"/>
<keyword evidence="3" id="KW-0378">Hydrolase</keyword>
<dbReference type="SUPFAM" id="SSF53927">
    <property type="entry name" value="Cytidine deaminase-like"/>
    <property type="match status" value="1"/>
</dbReference>
<dbReference type="Proteomes" id="UP000246702">
    <property type="component" value="Unassembled WGS sequence"/>
</dbReference>
<organism evidence="3 4">
    <name type="scientific">Aspergillus sclerotioniger CBS 115572</name>
    <dbReference type="NCBI Taxonomy" id="1450535"/>
    <lineage>
        <taxon>Eukaryota</taxon>
        <taxon>Fungi</taxon>
        <taxon>Dikarya</taxon>
        <taxon>Ascomycota</taxon>
        <taxon>Pezizomycotina</taxon>
        <taxon>Eurotiomycetes</taxon>
        <taxon>Eurotiomycetidae</taxon>
        <taxon>Eurotiales</taxon>
        <taxon>Aspergillaceae</taxon>
        <taxon>Aspergillus</taxon>
        <taxon>Aspergillus subgen. Circumdati</taxon>
    </lineage>
</organism>
<dbReference type="Gene3D" id="3.40.140.10">
    <property type="entry name" value="Cytidine Deaminase, domain 2"/>
    <property type="match status" value="1"/>
</dbReference>
<keyword evidence="4" id="KW-1185">Reference proteome</keyword>
<dbReference type="RefSeq" id="XP_025469036.1">
    <property type="nucleotide sequence ID" value="XM_025615594.1"/>
</dbReference>
<dbReference type="InterPro" id="IPR002125">
    <property type="entry name" value="CMP_dCMP_dom"/>
</dbReference>
<dbReference type="Pfam" id="PF18785">
    <property type="entry name" value="Inv-AAD"/>
    <property type="match status" value="1"/>
</dbReference>
<feature type="region of interest" description="Disordered" evidence="1">
    <location>
        <begin position="31"/>
        <end position="65"/>
    </location>
</feature>
<gene>
    <name evidence="3" type="ORF">BO94DRAFT_583928</name>
</gene>
<reference evidence="3 4" key="1">
    <citation type="submission" date="2016-12" db="EMBL/GenBank/DDBJ databases">
        <title>The genomes of Aspergillus section Nigri reveals drivers in fungal speciation.</title>
        <authorList>
            <consortium name="DOE Joint Genome Institute"/>
            <person name="Vesth T.C."/>
            <person name="Nybo J."/>
            <person name="Theobald S."/>
            <person name="Brandl J."/>
            <person name="Frisvad J.C."/>
            <person name="Nielsen K.F."/>
            <person name="Lyhne E.K."/>
            <person name="Kogle M.E."/>
            <person name="Kuo A."/>
            <person name="Riley R."/>
            <person name="Clum A."/>
            <person name="Nolan M."/>
            <person name="Lipzen A."/>
            <person name="Salamov A."/>
            <person name="Henrissat B."/>
            <person name="Wiebenga A."/>
            <person name="De Vries R.P."/>
            <person name="Grigoriev I.V."/>
            <person name="Mortensen U.H."/>
            <person name="Andersen M.R."/>
            <person name="Baker S.E."/>
        </authorList>
    </citation>
    <scope>NUCLEOTIDE SEQUENCE [LARGE SCALE GENOMIC DNA]</scope>
    <source>
        <strain evidence="3 4">CBS 115572</strain>
    </source>
</reference>
<accession>A0A317X2U0</accession>
<evidence type="ECO:0000259" key="2">
    <source>
        <dbReference type="PROSITE" id="PS51747"/>
    </source>
</evidence>